<name>D0L4E4_GORB4</name>
<evidence type="ECO:0000256" key="1">
    <source>
        <dbReference type="SAM" id="Phobius"/>
    </source>
</evidence>
<keyword evidence="3" id="KW-1185">Reference proteome</keyword>
<reference evidence="2 3" key="2">
    <citation type="journal article" date="2010" name="Stand. Genomic Sci.">
        <title>Complete genome sequence of Gordonia bronchialis type strain (3410).</title>
        <authorList>
            <person name="Ivanova N."/>
            <person name="Sikorski J."/>
            <person name="Jando M."/>
            <person name="Lapidus A."/>
            <person name="Nolan M."/>
            <person name="Lucas S."/>
            <person name="Del Rio T.G."/>
            <person name="Tice H."/>
            <person name="Copeland A."/>
            <person name="Cheng J.F."/>
            <person name="Chen F."/>
            <person name="Bruce D."/>
            <person name="Goodwin L."/>
            <person name="Pitluck S."/>
            <person name="Mavromatis K."/>
            <person name="Ovchinnikova G."/>
            <person name="Pati A."/>
            <person name="Chen A."/>
            <person name="Palaniappan K."/>
            <person name="Land M."/>
            <person name="Hauser L."/>
            <person name="Chang Y.J."/>
            <person name="Jeffries C.D."/>
            <person name="Chain P."/>
            <person name="Saunders E."/>
            <person name="Han C."/>
            <person name="Detter J.C."/>
            <person name="Brettin T."/>
            <person name="Rohde M."/>
            <person name="Goker M."/>
            <person name="Bristow J."/>
            <person name="Eisen J.A."/>
            <person name="Markowitz V."/>
            <person name="Hugenholtz P."/>
            <person name="Klenk H.P."/>
            <person name="Kyrpides N.C."/>
        </authorList>
    </citation>
    <scope>NUCLEOTIDE SEQUENCE [LARGE SCALE GENOMIC DNA]</scope>
    <source>
        <strain evidence="3">ATCC 25592 / DSM 43247 / BCRC 13721 / JCM 3198 / KCTC 3076 / NBRC 16047 / NCTC 10667</strain>
    </source>
</reference>
<keyword evidence="1" id="KW-0812">Transmembrane</keyword>
<feature type="transmembrane region" description="Helical" evidence="1">
    <location>
        <begin position="74"/>
        <end position="91"/>
    </location>
</feature>
<dbReference type="RefSeq" id="WP_012832946.1">
    <property type="nucleotide sequence ID" value="NC_013441.1"/>
</dbReference>
<dbReference type="KEGG" id="gbr:Gbro_1059"/>
<reference evidence="3" key="1">
    <citation type="submission" date="2009-10" db="EMBL/GenBank/DDBJ databases">
        <title>The complete chromosome of Gordonia bronchialis DSM 43247.</title>
        <authorList>
            <consortium name="US DOE Joint Genome Institute (JGI-PGF)"/>
            <person name="Lucas S."/>
            <person name="Copeland A."/>
            <person name="Lapidus A."/>
            <person name="Glavina del Rio T."/>
            <person name="Dalin E."/>
            <person name="Tice H."/>
            <person name="Bruce D."/>
            <person name="Goodwin L."/>
            <person name="Pitluck S."/>
            <person name="Kyrpides N."/>
            <person name="Mavromatis K."/>
            <person name="Ivanova N."/>
            <person name="Ovchinnikova G."/>
            <person name="Saunders E."/>
            <person name="Brettin T."/>
            <person name="Detter J.C."/>
            <person name="Han C."/>
            <person name="Larimer F."/>
            <person name="Land M."/>
            <person name="Hauser L."/>
            <person name="Markowitz V."/>
            <person name="Cheng J.-F."/>
            <person name="Hugenholtz P."/>
            <person name="Woyke T."/>
            <person name="Wu D."/>
            <person name="Jando M."/>
            <person name="Schneider S."/>
            <person name="Goeker M."/>
            <person name="Klenk H.-P."/>
            <person name="Eisen J.A."/>
        </authorList>
    </citation>
    <scope>NUCLEOTIDE SEQUENCE [LARGE SCALE GENOMIC DNA]</scope>
    <source>
        <strain evidence="3">ATCC 25592 / DSM 43247 / BCRC 13721 / JCM 3198 / KCTC 3076 / NBRC 16047 / NCTC 10667</strain>
    </source>
</reference>
<feature type="transmembrane region" description="Helical" evidence="1">
    <location>
        <begin position="12"/>
        <end position="30"/>
    </location>
</feature>
<proteinExistence type="predicted"/>
<evidence type="ECO:0000313" key="3">
    <source>
        <dbReference type="Proteomes" id="UP000001219"/>
    </source>
</evidence>
<keyword evidence="1" id="KW-1133">Transmembrane helix</keyword>
<evidence type="ECO:0000313" key="2">
    <source>
        <dbReference type="EMBL" id="ACY20368.1"/>
    </source>
</evidence>
<organism evidence="2 3">
    <name type="scientific">Gordonia bronchialis (strain ATCC 25592 / DSM 43247 / BCRC 13721 / JCM 3198 / KCTC 3076 / NBRC 16047 / NCTC 10667)</name>
    <name type="common">Rhodococcus bronchialis</name>
    <dbReference type="NCBI Taxonomy" id="526226"/>
    <lineage>
        <taxon>Bacteria</taxon>
        <taxon>Bacillati</taxon>
        <taxon>Actinomycetota</taxon>
        <taxon>Actinomycetes</taxon>
        <taxon>Mycobacteriales</taxon>
        <taxon>Gordoniaceae</taxon>
        <taxon>Gordonia</taxon>
    </lineage>
</organism>
<dbReference type="EMBL" id="CP001802">
    <property type="protein sequence ID" value="ACY20368.1"/>
    <property type="molecule type" value="Genomic_DNA"/>
</dbReference>
<dbReference type="HOGENOM" id="CLU_185312_0_0_11"/>
<protein>
    <submittedName>
        <fullName evidence="2">Uncharacterized protein</fullName>
    </submittedName>
</protein>
<gene>
    <name evidence="2" type="ordered locus">Gbro_1059</name>
</gene>
<accession>D0L4E4</accession>
<dbReference type="eggNOG" id="ENOG5034BST">
    <property type="taxonomic scope" value="Bacteria"/>
</dbReference>
<dbReference type="AlphaFoldDB" id="D0L4E4"/>
<sequence length="94" mass="10139">MAASPTMEHPSLFYALVLLNLLIVTGAWCLARPGYPAAAVLVGLGFAWLFWNGPLEGRVLYSVNSQHGLTESDLLSVVAFLIAGSAIWRVGRPR</sequence>
<keyword evidence="1" id="KW-0472">Membrane</keyword>
<dbReference type="Proteomes" id="UP000001219">
    <property type="component" value="Chromosome"/>
</dbReference>
<feature type="transmembrane region" description="Helical" evidence="1">
    <location>
        <begin position="37"/>
        <end position="54"/>
    </location>
</feature>